<reference evidence="1" key="1">
    <citation type="submission" date="2018-06" db="EMBL/GenBank/DDBJ databases">
        <authorList>
            <person name="Zhirakovskaya E."/>
        </authorList>
    </citation>
    <scope>NUCLEOTIDE SEQUENCE</scope>
</reference>
<gene>
    <name evidence="1" type="ORF">MNBD_ALPHA06-34</name>
</gene>
<name>A0A3B0RP78_9ZZZZ</name>
<proteinExistence type="predicted"/>
<dbReference type="GO" id="GO:0005524">
    <property type="term" value="F:ATP binding"/>
    <property type="evidence" value="ECO:0007669"/>
    <property type="project" value="TreeGrafter"/>
</dbReference>
<dbReference type="PANTHER" id="PTHR30115">
    <property type="entry name" value="NITROGEN REGULATORY PROTEIN P-II"/>
    <property type="match status" value="1"/>
</dbReference>
<dbReference type="SMART" id="SM00938">
    <property type="entry name" value="P-II"/>
    <property type="match status" value="1"/>
</dbReference>
<dbReference type="PANTHER" id="PTHR30115:SF11">
    <property type="entry name" value="NITROGEN REGULATORY PROTEIN P-II HOMOLOG"/>
    <property type="match status" value="1"/>
</dbReference>
<dbReference type="Pfam" id="PF00543">
    <property type="entry name" value="P-II"/>
    <property type="match status" value="1"/>
</dbReference>
<dbReference type="PRINTS" id="PR00340">
    <property type="entry name" value="PIIGLNB"/>
</dbReference>
<dbReference type="EMBL" id="UOEE01000196">
    <property type="protein sequence ID" value="VAV95110.1"/>
    <property type="molecule type" value="Genomic_DNA"/>
</dbReference>
<dbReference type="AlphaFoldDB" id="A0A3B0RP78"/>
<organism evidence="1">
    <name type="scientific">hydrothermal vent metagenome</name>
    <dbReference type="NCBI Taxonomy" id="652676"/>
    <lineage>
        <taxon>unclassified sequences</taxon>
        <taxon>metagenomes</taxon>
        <taxon>ecological metagenomes</taxon>
    </lineage>
</organism>
<dbReference type="PROSITE" id="PS51343">
    <property type="entry name" value="PII_GLNB_DOM"/>
    <property type="match status" value="1"/>
</dbReference>
<evidence type="ECO:0008006" key="2">
    <source>
        <dbReference type="Google" id="ProtNLM"/>
    </source>
</evidence>
<dbReference type="Gene3D" id="3.30.70.120">
    <property type="match status" value="1"/>
</dbReference>
<dbReference type="GO" id="GO:0005829">
    <property type="term" value="C:cytosol"/>
    <property type="evidence" value="ECO:0007669"/>
    <property type="project" value="TreeGrafter"/>
</dbReference>
<dbReference type="InterPro" id="IPR015867">
    <property type="entry name" value="N-reg_PII/ATP_PRibTrfase_C"/>
</dbReference>
<sequence>MKEIKAFIHRNRAADVVRALRKADLGHFTLVDVKQVLHQLDSAGQEYSAELGARVLTEVKLELVCKKEQLEEAMDLIAKNAKTGDADSGLIYVSDISIGRRI</sequence>
<dbReference type="SUPFAM" id="SSF54913">
    <property type="entry name" value="GlnB-like"/>
    <property type="match status" value="1"/>
</dbReference>
<dbReference type="InterPro" id="IPR002187">
    <property type="entry name" value="N-reg_PII"/>
</dbReference>
<dbReference type="InterPro" id="IPR011322">
    <property type="entry name" value="N-reg_PII-like_a/b"/>
</dbReference>
<protein>
    <recommendedName>
        <fullName evidence="2">Nitrogen regulatory protein P-II</fullName>
    </recommendedName>
</protein>
<dbReference type="GO" id="GO:0030234">
    <property type="term" value="F:enzyme regulator activity"/>
    <property type="evidence" value="ECO:0007669"/>
    <property type="project" value="InterPro"/>
</dbReference>
<evidence type="ECO:0000313" key="1">
    <source>
        <dbReference type="EMBL" id="VAV95110.1"/>
    </source>
</evidence>
<dbReference type="GO" id="GO:0006808">
    <property type="term" value="P:regulation of nitrogen utilization"/>
    <property type="evidence" value="ECO:0007669"/>
    <property type="project" value="InterPro"/>
</dbReference>
<accession>A0A3B0RP78</accession>